<keyword evidence="1" id="KW-0929">Antimicrobial</keyword>
<evidence type="ECO:0000256" key="2">
    <source>
        <dbReference type="ARBA" id="ARBA00022801"/>
    </source>
</evidence>
<evidence type="ECO:0000256" key="1">
    <source>
        <dbReference type="ARBA" id="ARBA00022529"/>
    </source>
</evidence>
<dbReference type="InterPro" id="IPR023346">
    <property type="entry name" value="Lysozyme-like_dom_sf"/>
</dbReference>
<dbReference type="Gene3D" id="1.10.530.10">
    <property type="match status" value="1"/>
</dbReference>
<keyword evidence="7" id="KW-1185">Reference proteome</keyword>
<name>A0AAW6U200_9BACT</name>
<dbReference type="EMBL" id="JASCXX010000012">
    <property type="protein sequence ID" value="MDI6449626.1"/>
    <property type="molecule type" value="Genomic_DNA"/>
</dbReference>
<evidence type="ECO:0000313" key="6">
    <source>
        <dbReference type="EMBL" id="MDI6449626.1"/>
    </source>
</evidence>
<comment type="caution">
    <text evidence="6">The sequence shown here is derived from an EMBL/GenBank/DDBJ whole genome shotgun (WGS) entry which is preliminary data.</text>
</comment>
<dbReference type="SUPFAM" id="SSF53955">
    <property type="entry name" value="Lysozyme-like"/>
    <property type="match status" value="1"/>
</dbReference>
<dbReference type="GO" id="GO:0003796">
    <property type="term" value="F:lysozyme activity"/>
    <property type="evidence" value="ECO:0007669"/>
    <property type="project" value="InterPro"/>
</dbReference>
<keyword evidence="4" id="KW-1015">Disulfide bond</keyword>
<organism evidence="6 7">
    <name type="scientific">Anaerobaca lacustris</name>
    <dbReference type="NCBI Taxonomy" id="3044600"/>
    <lineage>
        <taxon>Bacteria</taxon>
        <taxon>Pseudomonadati</taxon>
        <taxon>Planctomycetota</taxon>
        <taxon>Phycisphaerae</taxon>
        <taxon>Sedimentisphaerales</taxon>
        <taxon>Anaerobacaceae</taxon>
        <taxon>Anaerobaca</taxon>
    </lineage>
</organism>
<keyword evidence="3" id="KW-0044">Antibiotic</keyword>
<keyword evidence="5" id="KW-0326">Glycosidase</keyword>
<dbReference type="PANTHER" id="PTHR11195:SF13">
    <property type="entry name" value="INVERTEBRATE-TYPE LYSOZYME 2-RELATED"/>
    <property type="match status" value="1"/>
</dbReference>
<sequence>MKPCMILGAVVFGLLAGIEGAEARASQEGRLEQLLDAIAKVESRANPNAVGDGGRAIGSYQIHKRYWLDGTRILGVDWSYQEAKDPVKAREVVRAYLMHYGRDRSILEKARIHNGGPQGYRRKATVPYARKIARILGDSASRPE</sequence>
<evidence type="ECO:0000256" key="4">
    <source>
        <dbReference type="ARBA" id="ARBA00023157"/>
    </source>
</evidence>
<dbReference type="InterPro" id="IPR008597">
    <property type="entry name" value="Invert_lysozyme"/>
</dbReference>
<gene>
    <name evidence="6" type="ORF">QJ522_11275</name>
</gene>
<dbReference type="AlphaFoldDB" id="A0AAW6U200"/>
<dbReference type="PROSITE" id="PS51909">
    <property type="entry name" value="LYSOZYME_I"/>
    <property type="match status" value="1"/>
</dbReference>
<proteinExistence type="predicted"/>
<evidence type="ECO:0000256" key="5">
    <source>
        <dbReference type="ARBA" id="ARBA00023295"/>
    </source>
</evidence>
<protein>
    <submittedName>
        <fullName evidence="6">Transglycosylase SLT domain-containing protein</fullName>
    </submittedName>
</protein>
<evidence type="ECO:0000313" key="7">
    <source>
        <dbReference type="Proteomes" id="UP001431776"/>
    </source>
</evidence>
<dbReference type="RefSeq" id="WP_349245035.1">
    <property type="nucleotide sequence ID" value="NZ_JASCXX010000012.1"/>
</dbReference>
<dbReference type="GO" id="GO:0042742">
    <property type="term" value="P:defense response to bacterium"/>
    <property type="evidence" value="ECO:0007669"/>
    <property type="project" value="UniProtKB-KW"/>
</dbReference>
<evidence type="ECO:0000256" key="3">
    <source>
        <dbReference type="ARBA" id="ARBA00023022"/>
    </source>
</evidence>
<keyword evidence="2" id="KW-0378">Hydrolase</keyword>
<reference evidence="6" key="1">
    <citation type="submission" date="2023-05" db="EMBL/GenBank/DDBJ databases">
        <title>Anaerotaeda fermentans gen. nov., sp. nov., a novel anaerobic planctomycete of the new family within the order Sedimentisphaerales isolated from Taman Peninsula, Russia.</title>
        <authorList>
            <person name="Khomyakova M.A."/>
            <person name="Merkel A.Y."/>
            <person name="Slobodkin A.I."/>
        </authorList>
    </citation>
    <scope>NUCLEOTIDE SEQUENCE</scope>
    <source>
        <strain evidence="6">M17dextr</strain>
    </source>
</reference>
<dbReference type="Pfam" id="PF05497">
    <property type="entry name" value="Destabilase"/>
    <property type="match status" value="1"/>
</dbReference>
<dbReference type="PANTHER" id="PTHR11195">
    <property type="entry name" value="DESTABILASE-RELATED"/>
    <property type="match status" value="1"/>
</dbReference>
<dbReference type="Proteomes" id="UP001431776">
    <property type="component" value="Unassembled WGS sequence"/>
</dbReference>
<accession>A0AAW6U200</accession>